<evidence type="ECO:0000313" key="2">
    <source>
        <dbReference type="EMBL" id="GAI06890.1"/>
    </source>
</evidence>
<dbReference type="AlphaFoldDB" id="X1LWS9"/>
<protein>
    <recommendedName>
        <fullName evidence="3">CobQ/CobB/MinD/ParA nucleotide binding domain-containing protein</fullName>
    </recommendedName>
</protein>
<keyword evidence="1" id="KW-0812">Transmembrane</keyword>
<feature type="transmembrane region" description="Helical" evidence="1">
    <location>
        <begin position="12"/>
        <end position="32"/>
    </location>
</feature>
<sequence length="139" mass="15347">MDYVILDTSPGLLYASINAIAVADLALVVATWDASDVAGTQGMVGELYDMFEKRAIVLMNKIPEQLITNEETRKRLTNQFKSAFKLPVIDLLPCSCDILRQERSTIMALEKPEHPFSRGLVEVAGKIGKIGEGLVPRQK</sequence>
<dbReference type="SUPFAM" id="SSF52540">
    <property type="entry name" value="P-loop containing nucleoside triphosphate hydrolases"/>
    <property type="match status" value="1"/>
</dbReference>
<organism evidence="2">
    <name type="scientific">marine sediment metagenome</name>
    <dbReference type="NCBI Taxonomy" id="412755"/>
    <lineage>
        <taxon>unclassified sequences</taxon>
        <taxon>metagenomes</taxon>
        <taxon>ecological metagenomes</taxon>
    </lineage>
</organism>
<gene>
    <name evidence="2" type="ORF">S06H3_08205</name>
</gene>
<proteinExistence type="predicted"/>
<evidence type="ECO:0008006" key="3">
    <source>
        <dbReference type="Google" id="ProtNLM"/>
    </source>
</evidence>
<keyword evidence="1" id="KW-1133">Transmembrane helix</keyword>
<evidence type="ECO:0000256" key="1">
    <source>
        <dbReference type="SAM" id="Phobius"/>
    </source>
</evidence>
<keyword evidence="1" id="KW-0472">Membrane</keyword>
<name>X1LWS9_9ZZZZ</name>
<comment type="caution">
    <text evidence="2">The sequence shown here is derived from an EMBL/GenBank/DDBJ whole genome shotgun (WGS) entry which is preliminary data.</text>
</comment>
<dbReference type="Gene3D" id="3.40.50.300">
    <property type="entry name" value="P-loop containing nucleotide triphosphate hydrolases"/>
    <property type="match status" value="1"/>
</dbReference>
<reference evidence="2" key="1">
    <citation type="journal article" date="2014" name="Front. Microbiol.">
        <title>High frequency of phylogenetically diverse reductive dehalogenase-homologous genes in deep subseafloor sedimentary metagenomes.</title>
        <authorList>
            <person name="Kawai M."/>
            <person name="Futagami T."/>
            <person name="Toyoda A."/>
            <person name="Takaki Y."/>
            <person name="Nishi S."/>
            <person name="Hori S."/>
            <person name="Arai W."/>
            <person name="Tsubouchi T."/>
            <person name="Morono Y."/>
            <person name="Uchiyama I."/>
            <person name="Ito T."/>
            <person name="Fujiyama A."/>
            <person name="Inagaki F."/>
            <person name="Takami H."/>
        </authorList>
    </citation>
    <scope>NUCLEOTIDE SEQUENCE</scope>
    <source>
        <strain evidence="2">Expedition CK06-06</strain>
    </source>
</reference>
<dbReference type="InterPro" id="IPR027417">
    <property type="entry name" value="P-loop_NTPase"/>
</dbReference>
<dbReference type="EMBL" id="BARV01003429">
    <property type="protein sequence ID" value="GAI06890.1"/>
    <property type="molecule type" value="Genomic_DNA"/>
</dbReference>
<accession>X1LWS9</accession>